<name>A0A7X0M4Y9_9ACTN</name>
<dbReference type="EMBL" id="JACHIU010000001">
    <property type="protein sequence ID" value="MBB6471785.1"/>
    <property type="molecule type" value="Genomic_DNA"/>
</dbReference>
<proteinExistence type="predicted"/>
<gene>
    <name evidence="1" type="ORF">BJ992_001216</name>
</gene>
<evidence type="ECO:0000313" key="2">
    <source>
        <dbReference type="Proteomes" id="UP000555564"/>
    </source>
</evidence>
<reference evidence="1 2" key="1">
    <citation type="submission" date="2020-08" db="EMBL/GenBank/DDBJ databases">
        <title>Sequencing the genomes of 1000 actinobacteria strains.</title>
        <authorList>
            <person name="Klenk H.-P."/>
        </authorList>
    </citation>
    <scope>NUCLEOTIDE SEQUENCE [LARGE SCALE GENOMIC DNA]</scope>
    <source>
        <strain evidence="1 2">DSM 44936</strain>
    </source>
</reference>
<dbReference type="AlphaFoldDB" id="A0A7X0M4Y9"/>
<protein>
    <submittedName>
        <fullName evidence="1">Uncharacterized protein</fullName>
    </submittedName>
</protein>
<dbReference type="Proteomes" id="UP000555564">
    <property type="component" value="Unassembled WGS sequence"/>
</dbReference>
<evidence type="ECO:0000313" key="1">
    <source>
        <dbReference type="EMBL" id="MBB6471785.1"/>
    </source>
</evidence>
<accession>A0A7X0M4Y9</accession>
<organism evidence="1 2">
    <name type="scientific">Sphaerisporangium rubeum</name>
    <dbReference type="NCBI Taxonomy" id="321317"/>
    <lineage>
        <taxon>Bacteria</taxon>
        <taxon>Bacillati</taxon>
        <taxon>Actinomycetota</taxon>
        <taxon>Actinomycetes</taxon>
        <taxon>Streptosporangiales</taxon>
        <taxon>Streptosporangiaceae</taxon>
        <taxon>Sphaerisporangium</taxon>
    </lineage>
</organism>
<keyword evidence="2" id="KW-1185">Reference proteome</keyword>
<comment type="caution">
    <text evidence="1">The sequence shown here is derived from an EMBL/GenBank/DDBJ whole genome shotgun (WGS) entry which is preliminary data.</text>
</comment>
<sequence length="82" mass="9415">MLCLRSADRGTCGPHIRATCGLMCIHVGVNTTRQSTEYRRLLCNKSDMRQQHFLPYISVCFACVRFIICNYVRRAESRAEEG</sequence>